<feature type="compositionally biased region" description="Basic and acidic residues" evidence="1">
    <location>
        <begin position="226"/>
        <end position="248"/>
    </location>
</feature>
<feature type="region of interest" description="Disordered" evidence="1">
    <location>
        <begin position="214"/>
        <end position="248"/>
    </location>
</feature>
<feature type="compositionally biased region" description="Polar residues" evidence="1">
    <location>
        <begin position="214"/>
        <end position="225"/>
    </location>
</feature>
<sequence>MFQIQDCVKYVEKKRPSHIHFLEAHPFPEALPLPHHLLLGVRVDEPHGGEQNTPDSTDDTGDKPLRAVASSTDLDTLGEGEDNSQQTPNKEVKKPVKGETSDETPQKPQKTGRPRPETLDFIQVDENVDPNPALPTPPPNSPQPPAVAVASEYLFLLQEPTDNIGDTSLHDVASSAELATQGPGESKRSNMQNIDVIPLEIPVTLIHPKLNSLQADENEQFNAKQGNEEVRKDKANDKSNDLDKQDGT</sequence>
<proteinExistence type="predicted"/>
<gene>
    <name evidence="2" type="ORF">MSPICULIGERA_LOCUS24353</name>
</gene>
<feature type="region of interest" description="Disordered" evidence="1">
    <location>
        <begin position="44"/>
        <end position="116"/>
    </location>
</feature>
<protein>
    <submittedName>
        <fullName evidence="2">Uncharacterized protein</fullName>
    </submittedName>
</protein>
<name>A0AA36DGK0_9BILA</name>
<feature type="region of interest" description="Disordered" evidence="1">
    <location>
        <begin position="127"/>
        <end position="146"/>
    </location>
</feature>
<keyword evidence="3" id="KW-1185">Reference proteome</keyword>
<evidence type="ECO:0000313" key="3">
    <source>
        <dbReference type="Proteomes" id="UP001177023"/>
    </source>
</evidence>
<reference evidence="2" key="1">
    <citation type="submission" date="2023-06" db="EMBL/GenBank/DDBJ databases">
        <authorList>
            <person name="Delattre M."/>
        </authorList>
    </citation>
    <scope>NUCLEOTIDE SEQUENCE</scope>
    <source>
        <strain evidence="2">AF72</strain>
    </source>
</reference>
<accession>A0AA36DGK0</accession>
<dbReference type="EMBL" id="CATQJA010002708">
    <property type="protein sequence ID" value="CAJ0586347.1"/>
    <property type="molecule type" value="Genomic_DNA"/>
</dbReference>
<evidence type="ECO:0000313" key="2">
    <source>
        <dbReference type="EMBL" id="CAJ0586347.1"/>
    </source>
</evidence>
<evidence type="ECO:0000256" key="1">
    <source>
        <dbReference type="SAM" id="MobiDB-lite"/>
    </source>
</evidence>
<dbReference type="AlphaFoldDB" id="A0AA36DGK0"/>
<comment type="caution">
    <text evidence="2">The sequence shown here is derived from an EMBL/GenBank/DDBJ whole genome shotgun (WGS) entry which is preliminary data.</text>
</comment>
<dbReference type="Proteomes" id="UP001177023">
    <property type="component" value="Unassembled WGS sequence"/>
</dbReference>
<feature type="compositionally biased region" description="Basic and acidic residues" evidence="1">
    <location>
        <begin position="90"/>
        <end position="100"/>
    </location>
</feature>
<feature type="compositionally biased region" description="Pro residues" evidence="1">
    <location>
        <begin position="132"/>
        <end position="145"/>
    </location>
</feature>
<organism evidence="2 3">
    <name type="scientific">Mesorhabditis spiculigera</name>
    <dbReference type="NCBI Taxonomy" id="96644"/>
    <lineage>
        <taxon>Eukaryota</taxon>
        <taxon>Metazoa</taxon>
        <taxon>Ecdysozoa</taxon>
        <taxon>Nematoda</taxon>
        <taxon>Chromadorea</taxon>
        <taxon>Rhabditida</taxon>
        <taxon>Rhabditina</taxon>
        <taxon>Rhabditomorpha</taxon>
        <taxon>Rhabditoidea</taxon>
        <taxon>Rhabditidae</taxon>
        <taxon>Mesorhabditinae</taxon>
        <taxon>Mesorhabditis</taxon>
    </lineage>
</organism>
<feature type="non-terminal residue" evidence="2">
    <location>
        <position position="1"/>
    </location>
</feature>